<dbReference type="KEGG" id="tsv:DSM104635_03778"/>
<reference evidence="3" key="1">
    <citation type="submission" date="2019-12" db="EMBL/GenBank/DDBJ databases">
        <title>Complete genome of Terracaulis silvestris 0127_4.</title>
        <authorList>
            <person name="Vieira S."/>
            <person name="Riedel T."/>
            <person name="Sproer C."/>
            <person name="Pascual J."/>
            <person name="Boedeker C."/>
            <person name="Overmann J."/>
        </authorList>
    </citation>
    <scope>NUCLEOTIDE SEQUENCE [LARGE SCALE GENOMIC DNA]</scope>
    <source>
        <strain evidence="3">0127_4</strain>
    </source>
</reference>
<dbReference type="Proteomes" id="UP000431269">
    <property type="component" value="Chromosome"/>
</dbReference>
<organism evidence="2 3">
    <name type="scientific">Terricaulis silvestris</name>
    <dbReference type="NCBI Taxonomy" id="2686094"/>
    <lineage>
        <taxon>Bacteria</taxon>
        <taxon>Pseudomonadati</taxon>
        <taxon>Pseudomonadota</taxon>
        <taxon>Alphaproteobacteria</taxon>
        <taxon>Caulobacterales</taxon>
        <taxon>Caulobacteraceae</taxon>
        <taxon>Terricaulis</taxon>
    </lineage>
</organism>
<evidence type="ECO:0000313" key="2">
    <source>
        <dbReference type="EMBL" id="QGZ96913.1"/>
    </source>
</evidence>
<dbReference type="RefSeq" id="WP_158767681.1">
    <property type="nucleotide sequence ID" value="NZ_CP047045.1"/>
</dbReference>
<evidence type="ECO:0008006" key="4">
    <source>
        <dbReference type="Google" id="ProtNLM"/>
    </source>
</evidence>
<name>A0A6I6N0Q6_9CAUL</name>
<evidence type="ECO:0000313" key="3">
    <source>
        <dbReference type="Proteomes" id="UP000431269"/>
    </source>
</evidence>
<keyword evidence="1" id="KW-0812">Transmembrane</keyword>
<feature type="transmembrane region" description="Helical" evidence="1">
    <location>
        <begin position="152"/>
        <end position="172"/>
    </location>
</feature>
<dbReference type="AlphaFoldDB" id="A0A6I6N0Q6"/>
<proteinExistence type="predicted"/>
<dbReference type="EMBL" id="CP047045">
    <property type="protein sequence ID" value="QGZ96913.1"/>
    <property type="molecule type" value="Genomic_DNA"/>
</dbReference>
<feature type="transmembrane region" description="Helical" evidence="1">
    <location>
        <begin position="125"/>
        <end position="145"/>
    </location>
</feature>
<gene>
    <name evidence="2" type="ORF">DSM104635_03778</name>
</gene>
<feature type="transmembrane region" description="Helical" evidence="1">
    <location>
        <begin position="32"/>
        <end position="53"/>
    </location>
</feature>
<accession>A0A6I6N0Q6</accession>
<evidence type="ECO:0000256" key="1">
    <source>
        <dbReference type="SAM" id="Phobius"/>
    </source>
</evidence>
<keyword evidence="3" id="KW-1185">Reference proteome</keyword>
<sequence length="205" mass="22138">MTVTREELLQDLSYARTLAEEGRRAPLIGGSYLVLFGVLLTIAYGAHGAMLMGQVEQQWAGAIWMAFGVCAGLGVFILRGRTKDLPGSSSISNRADRTVWQAVSLAILFVVVGALARGIAYDDYIGTYGIMAAGFGLYGVALYSTATLSGHMWLRIFAWLSWSLSATMWLFLGEPWAYVMGAVGAFLVLLVPGVIMMRAEPSKVV</sequence>
<feature type="transmembrane region" description="Helical" evidence="1">
    <location>
        <begin position="59"/>
        <end position="78"/>
    </location>
</feature>
<protein>
    <recommendedName>
        <fullName evidence="4">DUF2157 domain-containing protein</fullName>
    </recommendedName>
</protein>
<keyword evidence="1" id="KW-1133">Transmembrane helix</keyword>
<feature type="transmembrane region" description="Helical" evidence="1">
    <location>
        <begin position="178"/>
        <end position="197"/>
    </location>
</feature>
<feature type="transmembrane region" description="Helical" evidence="1">
    <location>
        <begin position="99"/>
        <end position="119"/>
    </location>
</feature>
<keyword evidence="1" id="KW-0472">Membrane</keyword>